<dbReference type="RefSeq" id="WP_044441185.1">
    <property type="nucleotide sequence ID" value="NZ_JYFC01000003.1"/>
</dbReference>
<name>A0ABR5CG55_9MICO</name>
<gene>
    <name evidence="2" type="ORF">TZ00_09785</name>
</gene>
<dbReference type="EMBL" id="JYFC01000003">
    <property type="protein sequence ID" value="KJC64624.1"/>
    <property type="molecule type" value="Genomic_DNA"/>
</dbReference>
<evidence type="ECO:0008006" key="4">
    <source>
        <dbReference type="Google" id="ProtNLM"/>
    </source>
</evidence>
<keyword evidence="1" id="KW-0732">Signal</keyword>
<sequence length="131" mass="14197">MVRRIRIGAALTLVAGVAVGPAGCSDALDLDPSDRIVYEGPYEEAVVLCAQNTLSFADVSDSIGINTVATDIVVRAPRDDAEFGMYWISGTSTRFYADDPDLSRDWICELRTTGKKLGAPTVTQFDVYETK</sequence>
<proteinExistence type="predicted"/>
<evidence type="ECO:0000313" key="3">
    <source>
        <dbReference type="Proteomes" id="UP000032503"/>
    </source>
</evidence>
<keyword evidence="3" id="KW-1185">Reference proteome</keyword>
<comment type="caution">
    <text evidence="2">The sequence shown here is derived from an EMBL/GenBank/DDBJ whole genome shotgun (WGS) entry which is preliminary data.</text>
</comment>
<accession>A0ABR5CG55</accession>
<organism evidence="2 3">
    <name type="scientific">Agreia bicolorata</name>
    <dbReference type="NCBI Taxonomy" id="110935"/>
    <lineage>
        <taxon>Bacteria</taxon>
        <taxon>Bacillati</taxon>
        <taxon>Actinomycetota</taxon>
        <taxon>Actinomycetes</taxon>
        <taxon>Micrococcales</taxon>
        <taxon>Microbacteriaceae</taxon>
        <taxon>Agreia</taxon>
    </lineage>
</organism>
<feature type="signal peptide" evidence="1">
    <location>
        <begin position="1"/>
        <end position="24"/>
    </location>
</feature>
<feature type="chain" id="PRO_5045125672" description="Lipoprotein" evidence="1">
    <location>
        <begin position="25"/>
        <end position="131"/>
    </location>
</feature>
<protein>
    <recommendedName>
        <fullName evidence="4">Lipoprotein</fullName>
    </recommendedName>
</protein>
<reference evidence="2 3" key="1">
    <citation type="journal article" date="2001" name="Int. J. Syst. Evol. Microbiol.">
        <title>Agreia bicolorata gen. nov., sp. nov., to accommodate actinobacteria isolated from narrow reed grass infected by the nematode Heteroanguina graminophila.</title>
        <authorList>
            <person name="Evtushenko L.I."/>
            <person name="Dorofeeva L.V."/>
            <person name="Dobrovolskaya T.G."/>
            <person name="Streshinskaya G.M."/>
            <person name="Subbotin S.A."/>
            <person name="Tiedje J.M."/>
        </authorList>
    </citation>
    <scope>NUCLEOTIDE SEQUENCE [LARGE SCALE GENOMIC DNA]</scope>
    <source>
        <strain evidence="2 3">VKM Ac-1804</strain>
    </source>
</reference>
<dbReference type="Proteomes" id="UP000032503">
    <property type="component" value="Unassembled WGS sequence"/>
</dbReference>
<evidence type="ECO:0000313" key="2">
    <source>
        <dbReference type="EMBL" id="KJC64624.1"/>
    </source>
</evidence>
<evidence type="ECO:0000256" key="1">
    <source>
        <dbReference type="SAM" id="SignalP"/>
    </source>
</evidence>